<dbReference type="KEGG" id="nba:CUN60_10990"/>
<evidence type="ECO:0000313" key="3">
    <source>
        <dbReference type="EMBL" id="AUR52795.1"/>
    </source>
</evidence>
<dbReference type="PANTHER" id="PTHR35812:SF1">
    <property type="entry name" value="LIPOPROTEIN"/>
    <property type="match status" value="1"/>
</dbReference>
<keyword evidence="1" id="KW-0732">Signal</keyword>
<protein>
    <recommendedName>
        <fullName evidence="2">Lcl C-terminal domain-containing protein</fullName>
    </recommendedName>
</protein>
<dbReference type="PANTHER" id="PTHR35812">
    <property type="entry name" value="LIPOPROTEIN"/>
    <property type="match status" value="1"/>
</dbReference>
<evidence type="ECO:0000259" key="2">
    <source>
        <dbReference type="Pfam" id="PF07603"/>
    </source>
</evidence>
<dbReference type="Proteomes" id="UP000236655">
    <property type="component" value="Chromosome"/>
</dbReference>
<feature type="signal peptide" evidence="1">
    <location>
        <begin position="1"/>
        <end position="36"/>
    </location>
</feature>
<accession>A0A2I7N979</accession>
<dbReference type="AlphaFoldDB" id="A0A2I7N979"/>
<dbReference type="InterPro" id="IPR011460">
    <property type="entry name" value="Lcl_C"/>
</dbReference>
<proteinExistence type="predicted"/>
<feature type="chain" id="PRO_5014430209" description="Lcl C-terminal domain-containing protein" evidence="1">
    <location>
        <begin position="37"/>
        <end position="202"/>
    </location>
</feature>
<dbReference type="EMBL" id="CP024847">
    <property type="protein sequence ID" value="AUR52795.1"/>
    <property type="molecule type" value="Genomic_DNA"/>
</dbReference>
<organism evidence="3 4">
    <name type="scientific">Aquella oligotrophica</name>
    <dbReference type="NCBI Taxonomy" id="2067065"/>
    <lineage>
        <taxon>Bacteria</taxon>
        <taxon>Pseudomonadati</taxon>
        <taxon>Pseudomonadota</taxon>
        <taxon>Betaproteobacteria</taxon>
        <taxon>Neisseriales</taxon>
        <taxon>Neisseriaceae</taxon>
        <taxon>Aquella</taxon>
    </lineage>
</organism>
<reference evidence="4" key="1">
    <citation type="submission" date="2017-11" db="EMBL/GenBank/DDBJ databases">
        <authorList>
            <person name="Chan K.G."/>
            <person name="Lee L.S."/>
        </authorList>
    </citation>
    <scope>NUCLEOTIDE SEQUENCE [LARGE SCALE GENOMIC DNA]</scope>
    <source>
        <strain evidence="4">DSM 100970</strain>
    </source>
</reference>
<sequence length="202" mass="21835">MLFKINSKYKSQGVIMKYKTIKLGLLLASLCGLASAANIAEVAKTGPGNTATAGAGKEWPTTRFVVSGDCVTDKLTGLMWAKDANLFGLKKWQDTSANPNTYPAQEAIDAMNTNSGATGYHLCGYSDWRLPKQKELLSLFNYANANQATWLISAGFSNVRSYYYWSSTPGGNGAWGVNMNSGLSGSLDVTLNYYVWPVRGGQ</sequence>
<dbReference type="Pfam" id="PF07603">
    <property type="entry name" value="Lcl_C"/>
    <property type="match status" value="1"/>
</dbReference>
<feature type="domain" description="Lcl C-terminal" evidence="2">
    <location>
        <begin position="70"/>
        <end position="199"/>
    </location>
</feature>
<keyword evidence="4" id="KW-1185">Reference proteome</keyword>
<gene>
    <name evidence="3" type="ORF">CUN60_10990</name>
</gene>
<name>A0A2I7N979_9NEIS</name>
<evidence type="ECO:0000256" key="1">
    <source>
        <dbReference type="SAM" id="SignalP"/>
    </source>
</evidence>
<evidence type="ECO:0000313" key="4">
    <source>
        <dbReference type="Proteomes" id="UP000236655"/>
    </source>
</evidence>